<dbReference type="Proteomes" id="UP000262699">
    <property type="component" value="Unassembled WGS sequence"/>
</dbReference>
<evidence type="ECO:0000313" key="1">
    <source>
        <dbReference type="EMBL" id="HCB74611.1"/>
    </source>
</evidence>
<dbReference type="Pfam" id="PF09351">
    <property type="entry name" value="DUF1993"/>
    <property type="match status" value="1"/>
</dbReference>
<dbReference type="Gene3D" id="1.20.120.450">
    <property type="entry name" value="dinb family like domain"/>
    <property type="match status" value="1"/>
</dbReference>
<name>A0A3D0W7A7_9SPHN</name>
<dbReference type="InterPro" id="IPR018531">
    <property type="entry name" value="DUF1993"/>
</dbReference>
<comment type="caution">
    <text evidence="1">The sequence shown here is derived from an EMBL/GenBank/DDBJ whole genome shotgun (WGS) entry which is preliminary data.</text>
</comment>
<dbReference type="AlphaFoldDB" id="A0A3D0W7A7"/>
<gene>
    <name evidence="1" type="ORF">DEP91_00275</name>
</gene>
<protein>
    <submittedName>
        <fullName evidence="1">DUF1993 domain-containing protein</fullName>
    </submittedName>
</protein>
<organism evidence="1 2">
    <name type="scientific">Sphingomonas bacterium</name>
    <dbReference type="NCBI Taxonomy" id="1895847"/>
    <lineage>
        <taxon>Bacteria</taxon>
        <taxon>Pseudomonadati</taxon>
        <taxon>Pseudomonadota</taxon>
        <taxon>Alphaproteobacteria</taxon>
        <taxon>Sphingomonadales</taxon>
        <taxon>Sphingomonadaceae</taxon>
        <taxon>Sphingomonas</taxon>
    </lineage>
</organism>
<dbReference type="InterPro" id="IPR034660">
    <property type="entry name" value="DinB/YfiT-like"/>
</dbReference>
<sequence>MTISMHSASAPAFARMLGNMLNWLEAAKAHAEAKKFDPAVYMTLRLAPDMLPLPRQIQIASDGVKGCMARLAGLPVPSWEDNETTLDELAERLRRTRDFVLSVPAQALDGSETREIEIPRRDKPPFKFGGEDYLRHFALPNFYFHATTTYALLRHAGVNLGKMDYLGATSG</sequence>
<dbReference type="PANTHER" id="PTHR36922">
    <property type="entry name" value="BLL2446 PROTEIN"/>
    <property type="match status" value="1"/>
</dbReference>
<dbReference type="PANTHER" id="PTHR36922:SF1">
    <property type="entry name" value="DUF1993 DOMAIN-CONTAINING PROTEIN"/>
    <property type="match status" value="1"/>
</dbReference>
<evidence type="ECO:0000313" key="2">
    <source>
        <dbReference type="Proteomes" id="UP000262699"/>
    </source>
</evidence>
<reference evidence="1 2" key="1">
    <citation type="journal article" date="2018" name="Nat. Biotechnol.">
        <title>A standardized bacterial taxonomy based on genome phylogeny substantially revises the tree of life.</title>
        <authorList>
            <person name="Parks D.H."/>
            <person name="Chuvochina M."/>
            <person name="Waite D.W."/>
            <person name="Rinke C."/>
            <person name="Skarshewski A."/>
            <person name="Chaumeil P.A."/>
            <person name="Hugenholtz P."/>
        </authorList>
    </citation>
    <scope>NUCLEOTIDE SEQUENCE [LARGE SCALE GENOMIC DNA]</scope>
    <source>
        <strain evidence="1">UBA9015</strain>
    </source>
</reference>
<dbReference type="SUPFAM" id="SSF109854">
    <property type="entry name" value="DinB/YfiT-like putative metalloenzymes"/>
    <property type="match status" value="1"/>
</dbReference>
<proteinExistence type="predicted"/>
<accession>A0A3D0W7A7</accession>
<dbReference type="EMBL" id="DOYJ01000010">
    <property type="protein sequence ID" value="HCB74611.1"/>
    <property type="molecule type" value="Genomic_DNA"/>
</dbReference>